<reference evidence="1 2" key="1">
    <citation type="submission" date="2023-09" db="EMBL/GenBank/DDBJ databases">
        <authorList>
            <person name="Wang M."/>
        </authorList>
    </citation>
    <scope>NUCLEOTIDE SEQUENCE [LARGE SCALE GENOMIC DNA]</scope>
    <source>
        <strain evidence="1">GT-2023</strain>
        <tissue evidence="1">Liver</tissue>
    </source>
</reference>
<name>A0ABR3MGH5_9TELE</name>
<comment type="caution">
    <text evidence="1">The sequence shown here is derived from an EMBL/GenBank/DDBJ whole genome shotgun (WGS) entry which is preliminary data.</text>
</comment>
<sequence>MKPRGEEARLDWSRRTVLRAAAYAYLLPAAPHSGAAALLRTAVVFSHCSGGEWGRHFSGLDILLCYSVEAGR</sequence>
<gene>
    <name evidence="1" type="ORF">QQF64_006165</name>
</gene>
<organism evidence="1 2">
    <name type="scientific">Cirrhinus molitorella</name>
    <name type="common">mud carp</name>
    <dbReference type="NCBI Taxonomy" id="172907"/>
    <lineage>
        <taxon>Eukaryota</taxon>
        <taxon>Metazoa</taxon>
        <taxon>Chordata</taxon>
        <taxon>Craniata</taxon>
        <taxon>Vertebrata</taxon>
        <taxon>Euteleostomi</taxon>
        <taxon>Actinopterygii</taxon>
        <taxon>Neopterygii</taxon>
        <taxon>Teleostei</taxon>
        <taxon>Ostariophysi</taxon>
        <taxon>Cypriniformes</taxon>
        <taxon>Cyprinidae</taxon>
        <taxon>Labeoninae</taxon>
        <taxon>Labeonini</taxon>
        <taxon>Cirrhinus</taxon>
    </lineage>
</organism>
<keyword evidence="2" id="KW-1185">Reference proteome</keyword>
<dbReference type="EMBL" id="JAYMGO010000013">
    <property type="protein sequence ID" value="KAL1263426.1"/>
    <property type="molecule type" value="Genomic_DNA"/>
</dbReference>
<accession>A0ABR3MGH5</accession>
<dbReference type="Proteomes" id="UP001558613">
    <property type="component" value="Unassembled WGS sequence"/>
</dbReference>
<proteinExistence type="predicted"/>
<evidence type="ECO:0000313" key="1">
    <source>
        <dbReference type="EMBL" id="KAL1263426.1"/>
    </source>
</evidence>
<evidence type="ECO:0000313" key="2">
    <source>
        <dbReference type="Proteomes" id="UP001558613"/>
    </source>
</evidence>
<protein>
    <submittedName>
        <fullName evidence="1">Uncharacterized protein</fullName>
    </submittedName>
</protein>